<dbReference type="SUPFAM" id="SSF48452">
    <property type="entry name" value="TPR-like"/>
    <property type="match status" value="1"/>
</dbReference>
<dbReference type="PROSITE" id="PS50005">
    <property type="entry name" value="TPR"/>
    <property type="match status" value="1"/>
</dbReference>
<evidence type="ECO:0000256" key="2">
    <source>
        <dbReference type="ARBA" id="ARBA00022803"/>
    </source>
</evidence>
<proteinExistence type="predicted"/>
<dbReference type="AlphaFoldDB" id="A0AAD8PR31"/>
<reference evidence="5" key="1">
    <citation type="submission" date="2023-07" db="EMBL/GenBank/DDBJ databases">
        <title>A chromosome-level genome assembly of Lolium multiflorum.</title>
        <authorList>
            <person name="Chen Y."/>
            <person name="Copetti D."/>
            <person name="Kolliker R."/>
            <person name="Studer B."/>
        </authorList>
    </citation>
    <scope>NUCLEOTIDE SEQUENCE</scope>
    <source>
        <strain evidence="5">02402/16</strain>
        <tissue evidence="5">Leaf</tissue>
    </source>
</reference>
<dbReference type="InterPro" id="IPR011990">
    <property type="entry name" value="TPR-like_helical_dom_sf"/>
</dbReference>
<dbReference type="Proteomes" id="UP001231189">
    <property type="component" value="Unassembled WGS sequence"/>
</dbReference>
<dbReference type="Gene3D" id="1.25.40.10">
    <property type="entry name" value="Tetratricopeptide repeat domain"/>
    <property type="match status" value="1"/>
</dbReference>
<evidence type="ECO:0000313" key="6">
    <source>
        <dbReference type="Proteomes" id="UP001231189"/>
    </source>
</evidence>
<gene>
    <name evidence="5" type="ORF">QYE76_008213</name>
    <name evidence="4" type="ORF">QYE76_016484</name>
</gene>
<evidence type="ECO:0000256" key="3">
    <source>
        <dbReference type="PROSITE-ProRule" id="PRU00339"/>
    </source>
</evidence>
<name>A0AAD8PR31_LOLMU</name>
<comment type="caution">
    <text evidence="5">The sequence shown here is derived from an EMBL/GenBank/DDBJ whole genome shotgun (WGS) entry which is preliminary data.</text>
</comment>
<dbReference type="EMBL" id="JAUUTY010000944">
    <property type="protein sequence ID" value="KAK1569434.1"/>
    <property type="molecule type" value="Genomic_DNA"/>
</dbReference>
<evidence type="ECO:0000313" key="4">
    <source>
        <dbReference type="EMBL" id="KAK1569434.1"/>
    </source>
</evidence>
<keyword evidence="6" id="KW-1185">Reference proteome</keyword>
<dbReference type="PANTHER" id="PTHR46224">
    <property type="entry name" value="ANKYRIN REPEAT FAMILY PROTEIN"/>
    <property type="match status" value="1"/>
</dbReference>
<sequence>MFSNRCLCWLRMREGQRALSDAQRCRRLMPGWCKAWYLEGTALSFMEDYQGAADAFMEALRLDPESDEIKRALGEAMESKRSSIRSEDMVNSLMTPRKPMMSEHADRESGWRHWWI</sequence>
<feature type="repeat" description="TPR" evidence="3">
    <location>
        <begin position="33"/>
        <end position="66"/>
    </location>
</feature>
<dbReference type="InterPro" id="IPR019734">
    <property type="entry name" value="TPR_rpt"/>
</dbReference>
<keyword evidence="1" id="KW-0677">Repeat</keyword>
<dbReference type="Pfam" id="PF07719">
    <property type="entry name" value="TPR_2"/>
    <property type="match status" value="1"/>
</dbReference>
<dbReference type="PANTHER" id="PTHR46224:SF38">
    <property type="match status" value="1"/>
</dbReference>
<dbReference type="InterPro" id="IPR051616">
    <property type="entry name" value="Cul2-RING_E3_ligase_SR"/>
</dbReference>
<dbReference type="InterPro" id="IPR013105">
    <property type="entry name" value="TPR_2"/>
</dbReference>
<dbReference type="EMBL" id="JAUUTY010000833">
    <property type="protein sequence ID" value="KAK1574712.1"/>
    <property type="molecule type" value="Genomic_DNA"/>
</dbReference>
<evidence type="ECO:0000256" key="1">
    <source>
        <dbReference type="ARBA" id="ARBA00022737"/>
    </source>
</evidence>
<dbReference type="SMART" id="SM00028">
    <property type="entry name" value="TPR"/>
    <property type="match status" value="1"/>
</dbReference>
<protein>
    <submittedName>
        <fullName evidence="5">Uncharacterized protein</fullName>
    </submittedName>
</protein>
<organism evidence="5 6">
    <name type="scientific">Lolium multiflorum</name>
    <name type="common">Italian ryegrass</name>
    <name type="synonym">Lolium perenne subsp. multiflorum</name>
    <dbReference type="NCBI Taxonomy" id="4521"/>
    <lineage>
        <taxon>Eukaryota</taxon>
        <taxon>Viridiplantae</taxon>
        <taxon>Streptophyta</taxon>
        <taxon>Embryophyta</taxon>
        <taxon>Tracheophyta</taxon>
        <taxon>Spermatophyta</taxon>
        <taxon>Magnoliopsida</taxon>
        <taxon>Liliopsida</taxon>
        <taxon>Poales</taxon>
        <taxon>Poaceae</taxon>
        <taxon>BOP clade</taxon>
        <taxon>Pooideae</taxon>
        <taxon>Poodae</taxon>
        <taxon>Poeae</taxon>
        <taxon>Poeae Chloroplast Group 2 (Poeae type)</taxon>
        <taxon>Loliodinae</taxon>
        <taxon>Loliinae</taxon>
        <taxon>Lolium</taxon>
    </lineage>
</organism>
<accession>A0AAD8PR31</accession>
<evidence type="ECO:0000313" key="5">
    <source>
        <dbReference type="EMBL" id="KAK1574712.1"/>
    </source>
</evidence>
<keyword evidence="2 3" id="KW-0802">TPR repeat</keyword>